<comment type="function">
    <text evidence="1">Probable oxidoreductase that may play a role as regulator of mitochondrial function.</text>
</comment>
<reference evidence="5" key="1">
    <citation type="submission" date="2023-03" db="EMBL/GenBank/DDBJ databases">
        <title>Actinorhabdospora filicis NBRC 111898.</title>
        <authorList>
            <person name="Ichikawa N."/>
            <person name="Sato H."/>
            <person name="Tonouchi N."/>
        </authorList>
    </citation>
    <scope>NUCLEOTIDE SEQUENCE</scope>
    <source>
        <strain evidence="5">NBRC 111898</strain>
    </source>
</reference>
<dbReference type="GO" id="GO:0016491">
    <property type="term" value="F:oxidoreductase activity"/>
    <property type="evidence" value="ECO:0007669"/>
    <property type="project" value="InterPro"/>
</dbReference>
<dbReference type="RefSeq" id="WP_285662073.1">
    <property type="nucleotide sequence ID" value="NZ_BSTX01000001.1"/>
</dbReference>
<gene>
    <name evidence="5" type="ORF">Afil01_17340</name>
</gene>
<evidence type="ECO:0000256" key="3">
    <source>
        <dbReference type="ARBA" id="ARBA00040298"/>
    </source>
</evidence>
<dbReference type="InterPro" id="IPR002937">
    <property type="entry name" value="Amino_oxidase"/>
</dbReference>
<comment type="caution">
    <text evidence="5">The sequence shown here is derived from an EMBL/GenBank/DDBJ whole genome shotgun (WGS) entry which is preliminary data.</text>
</comment>
<keyword evidence="6" id="KW-1185">Reference proteome</keyword>
<dbReference type="GO" id="GO:0005829">
    <property type="term" value="C:cytosol"/>
    <property type="evidence" value="ECO:0007669"/>
    <property type="project" value="TreeGrafter"/>
</dbReference>
<sequence length="502" mass="52933">MTHFDAVVVGAGHNGLVAAAYLARAGKRVAVLERRRNTGGAAVSAEVFPGVAARLSKYSYLVSLFPDAIARDLGVDLRLARRTISSYTPVPGGDDGLLIGDGGASMARLAPGDAEGWARLYGRTADLAKAVFGTLTEPLRSREDFRALVDPGTWEAVFERPLSELIEREIADDLVRGVVLTDGLIGTFATADDASLAQNRCFLYHVIGRGTGDWDVPIGGMGAVTGQLAARAAEYGASLTTGAEVTAIETDGRHARVHYRTRDGEHVLDAAQVLVNASPTELAALLGETPEPVEGAQLKVNMLLKRLPRLRGGVAPADAFAGTFHVNETYSQLAAAHAEVAGGRVPSLPPCEIYCHSLSDPSILGPGLRASGAQTLTLFGLHMPHRLFERDNEATREAALAATLRSLNSVLAEPIEDVLYRDAEGRPCVEAHSTADLERELRLPGGNIFHRPLAWPFAEDGDGRWGVETAHANVFVCGAGAKRGGGVSGVPGHNAAMAALGR</sequence>
<evidence type="ECO:0000259" key="4">
    <source>
        <dbReference type="Pfam" id="PF01593"/>
    </source>
</evidence>
<accession>A0A9W6W2E5</accession>
<dbReference type="SUPFAM" id="SSF51905">
    <property type="entry name" value="FAD/NAD(P)-binding domain"/>
    <property type="match status" value="1"/>
</dbReference>
<dbReference type="AlphaFoldDB" id="A0A9W6W2E5"/>
<comment type="subunit">
    <text evidence="2">Interacts with COX5B; this interaction may contribute to localize PYROXD2 to the inner face of the inner mitochondrial membrane.</text>
</comment>
<evidence type="ECO:0000313" key="5">
    <source>
        <dbReference type="EMBL" id="GLZ76927.1"/>
    </source>
</evidence>
<dbReference type="Pfam" id="PF01593">
    <property type="entry name" value="Amino_oxidase"/>
    <property type="match status" value="1"/>
</dbReference>
<proteinExistence type="predicted"/>
<protein>
    <recommendedName>
        <fullName evidence="3">Pyridine nucleotide-disulfide oxidoreductase domain-containing protein 2</fullName>
    </recommendedName>
</protein>
<dbReference type="PANTHER" id="PTHR10668:SF103">
    <property type="entry name" value="PYRIDINE NUCLEOTIDE-DISULFIDE OXIDOREDUCTASE DOMAIN-CONTAINING PROTEIN 2"/>
    <property type="match status" value="1"/>
</dbReference>
<evidence type="ECO:0000313" key="6">
    <source>
        <dbReference type="Proteomes" id="UP001165079"/>
    </source>
</evidence>
<dbReference type="InterPro" id="IPR036188">
    <property type="entry name" value="FAD/NAD-bd_sf"/>
</dbReference>
<dbReference type="Gene3D" id="3.50.50.60">
    <property type="entry name" value="FAD/NAD(P)-binding domain"/>
    <property type="match status" value="2"/>
</dbReference>
<dbReference type="Proteomes" id="UP001165079">
    <property type="component" value="Unassembled WGS sequence"/>
</dbReference>
<evidence type="ECO:0000256" key="1">
    <source>
        <dbReference type="ARBA" id="ARBA00037217"/>
    </source>
</evidence>
<dbReference type="PANTHER" id="PTHR10668">
    <property type="entry name" value="PHYTOENE DEHYDROGENASE"/>
    <property type="match status" value="1"/>
</dbReference>
<feature type="domain" description="Amine oxidase" evidence="4">
    <location>
        <begin position="15"/>
        <end position="287"/>
    </location>
</feature>
<organism evidence="5 6">
    <name type="scientific">Actinorhabdospora filicis</name>
    <dbReference type="NCBI Taxonomy" id="1785913"/>
    <lineage>
        <taxon>Bacteria</taxon>
        <taxon>Bacillati</taxon>
        <taxon>Actinomycetota</taxon>
        <taxon>Actinomycetes</taxon>
        <taxon>Micromonosporales</taxon>
        <taxon>Micromonosporaceae</taxon>
        <taxon>Actinorhabdospora</taxon>
    </lineage>
</organism>
<evidence type="ECO:0000256" key="2">
    <source>
        <dbReference type="ARBA" id="ARBA00038825"/>
    </source>
</evidence>
<name>A0A9W6W2E5_9ACTN</name>
<dbReference type="EMBL" id="BSTX01000001">
    <property type="protein sequence ID" value="GLZ76927.1"/>
    <property type="molecule type" value="Genomic_DNA"/>
</dbReference>